<evidence type="ECO:0000313" key="7">
    <source>
        <dbReference type="Proteomes" id="UP000274922"/>
    </source>
</evidence>
<evidence type="ECO:0008006" key="8">
    <source>
        <dbReference type="Google" id="ProtNLM"/>
    </source>
</evidence>
<dbReference type="SUPFAM" id="SSF53187">
    <property type="entry name" value="Zn-dependent exopeptidases"/>
    <property type="match status" value="1"/>
</dbReference>
<dbReference type="PANTHER" id="PTHR45962">
    <property type="entry name" value="N-FATTY-ACYL-AMINO ACID SYNTHASE/HYDROLASE PM20D1"/>
    <property type="match status" value="1"/>
</dbReference>
<dbReference type="EMBL" id="ML014405">
    <property type="protein sequence ID" value="RKO98552.1"/>
    <property type="molecule type" value="Genomic_DNA"/>
</dbReference>
<sequence>INSYALVYTWDAAEGAPASTDDGKKPLLLMAHMDVVPVGGYPDHVEGWTYPPFSGRIASGRVWGRGSADTKNSLTAILDAVEALREAEFKLASSPEKVRASAAIPQAWAAPKPPMPFNASQAA</sequence>
<dbReference type="InterPro" id="IPR002933">
    <property type="entry name" value="Peptidase_M20"/>
</dbReference>
<dbReference type="OrthoDB" id="3064516at2759"/>
<dbReference type="Pfam" id="PF01546">
    <property type="entry name" value="Peptidase_M20"/>
    <property type="match status" value="1"/>
</dbReference>
<dbReference type="GO" id="GO:0046872">
    <property type="term" value="F:metal ion binding"/>
    <property type="evidence" value="ECO:0007669"/>
    <property type="project" value="UniProtKB-KW"/>
</dbReference>
<keyword evidence="7" id="KW-1185">Reference proteome</keyword>
<proteinExistence type="inferred from homology"/>
<dbReference type="GO" id="GO:0006508">
    <property type="term" value="P:proteolysis"/>
    <property type="evidence" value="ECO:0007669"/>
    <property type="project" value="UniProtKB-KW"/>
</dbReference>
<dbReference type="Gene3D" id="3.40.630.10">
    <property type="entry name" value="Zn peptidases"/>
    <property type="match status" value="1"/>
</dbReference>
<dbReference type="InterPro" id="IPR047177">
    <property type="entry name" value="Pept_M20A"/>
</dbReference>
<feature type="non-terminal residue" evidence="6">
    <location>
        <position position="1"/>
    </location>
</feature>
<comment type="similarity">
    <text evidence="1">Belongs to the peptidase M20A family.</text>
</comment>
<organism evidence="6 7">
    <name type="scientific">Caulochytrium protostelioides</name>
    <dbReference type="NCBI Taxonomy" id="1555241"/>
    <lineage>
        <taxon>Eukaryota</taxon>
        <taxon>Fungi</taxon>
        <taxon>Fungi incertae sedis</taxon>
        <taxon>Chytridiomycota</taxon>
        <taxon>Chytridiomycota incertae sedis</taxon>
        <taxon>Chytridiomycetes</taxon>
        <taxon>Caulochytriales</taxon>
        <taxon>Caulochytriaceae</taxon>
        <taxon>Caulochytrium</taxon>
    </lineage>
</organism>
<dbReference type="PROSITE" id="PS00758">
    <property type="entry name" value="ARGE_DAPE_CPG2_1"/>
    <property type="match status" value="1"/>
</dbReference>
<dbReference type="GO" id="GO:0008233">
    <property type="term" value="F:peptidase activity"/>
    <property type="evidence" value="ECO:0007669"/>
    <property type="project" value="UniProtKB-KW"/>
</dbReference>
<keyword evidence="5" id="KW-0862">Zinc</keyword>
<evidence type="ECO:0000256" key="2">
    <source>
        <dbReference type="ARBA" id="ARBA00022670"/>
    </source>
</evidence>
<dbReference type="InterPro" id="IPR001261">
    <property type="entry name" value="ArgE/DapE_CS"/>
</dbReference>
<gene>
    <name evidence="6" type="ORF">CXG81DRAFT_28635</name>
</gene>
<dbReference type="STRING" id="1555241.A0A4P9X0N5"/>
<evidence type="ECO:0000256" key="4">
    <source>
        <dbReference type="ARBA" id="ARBA00022801"/>
    </source>
</evidence>
<evidence type="ECO:0000256" key="3">
    <source>
        <dbReference type="ARBA" id="ARBA00022723"/>
    </source>
</evidence>
<dbReference type="PANTHER" id="PTHR45962:SF1">
    <property type="entry name" value="N-FATTY-ACYL-AMINO ACID SYNTHASE_HYDROLASE PM20D1"/>
    <property type="match status" value="1"/>
</dbReference>
<keyword evidence="3" id="KW-0479">Metal-binding</keyword>
<accession>A0A4P9X0N5</accession>
<dbReference type="AlphaFoldDB" id="A0A4P9X0N5"/>
<keyword evidence="4" id="KW-0378">Hydrolase</keyword>
<dbReference type="Proteomes" id="UP000274922">
    <property type="component" value="Unassembled WGS sequence"/>
</dbReference>
<protein>
    <recommendedName>
        <fullName evidence="8">Zn-dependent exopeptidase</fullName>
    </recommendedName>
</protein>
<name>A0A4P9X0N5_9FUNG</name>
<reference evidence="7" key="1">
    <citation type="journal article" date="2018" name="Nat. Microbiol.">
        <title>Leveraging single-cell genomics to expand the fungal tree of life.</title>
        <authorList>
            <person name="Ahrendt S.R."/>
            <person name="Quandt C.A."/>
            <person name="Ciobanu D."/>
            <person name="Clum A."/>
            <person name="Salamov A."/>
            <person name="Andreopoulos B."/>
            <person name="Cheng J.F."/>
            <person name="Woyke T."/>
            <person name="Pelin A."/>
            <person name="Henrissat B."/>
            <person name="Reynolds N.K."/>
            <person name="Benny G.L."/>
            <person name="Smith M.E."/>
            <person name="James T.Y."/>
            <person name="Grigoriev I.V."/>
        </authorList>
    </citation>
    <scope>NUCLEOTIDE SEQUENCE [LARGE SCALE GENOMIC DNA]</scope>
    <source>
        <strain evidence="7">ATCC 52028</strain>
    </source>
</reference>
<evidence type="ECO:0000313" key="6">
    <source>
        <dbReference type="EMBL" id="RKO98552.1"/>
    </source>
</evidence>
<evidence type="ECO:0000256" key="5">
    <source>
        <dbReference type="ARBA" id="ARBA00022833"/>
    </source>
</evidence>
<keyword evidence="2" id="KW-0645">Protease</keyword>
<evidence type="ECO:0000256" key="1">
    <source>
        <dbReference type="ARBA" id="ARBA00006247"/>
    </source>
</evidence>